<keyword evidence="2" id="KW-0805">Transcription regulation</keyword>
<dbReference type="SUPFAM" id="SSF46785">
    <property type="entry name" value="Winged helix' DNA-binding domain"/>
    <property type="match status" value="1"/>
</dbReference>
<keyword evidence="7" id="KW-1185">Reference proteome</keyword>
<keyword evidence="4" id="KW-0804">Transcription</keyword>
<dbReference type="Gene3D" id="3.40.190.10">
    <property type="entry name" value="Periplasmic binding protein-like II"/>
    <property type="match status" value="1"/>
</dbReference>
<gene>
    <name evidence="6" type="ORF">SAMN05444390_104130</name>
</gene>
<accession>A0A1H6CUV2</accession>
<dbReference type="Pfam" id="PF03466">
    <property type="entry name" value="LysR_substrate"/>
    <property type="match status" value="1"/>
</dbReference>
<evidence type="ECO:0000313" key="7">
    <source>
        <dbReference type="Proteomes" id="UP000236745"/>
    </source>
</evidence>
<dbReference type="Gene3D" id="1.10.10.10">
    <property type="entry name" value="Winged helix-like DNA-binding domain superfamily/Winged helix DNA-binding domain"/>
    <property type="match status" value="1"/>
</dbReference>
<dbReference type="InterPro" id="IPR036390">
    <property type="entry name" value="WH_DNA-bd_sf"/>
</dbReference>
<evidence type="ECO:0000256" key="1">
    <source>
        <dbReference type="ARBA" id="ARBA00009437"/>
    </source>
</evidence>
<dbReference type="CDD" id="cd05466">
    <property type="entry name" value="PBP2_LTTR_substrate"/>
    <property type="match status" value="1"/>
</dbReference>
<dbReference type="GO" id="GO:0003700">
    <property type="term" value="F:DNA-binding transcription factor activity"/>
    <property type="evidence" value="ECO:0007669"/>
    <property type="project" value="InterPro"/>
</dbReference>
<keyword evidence="3" id="KW-0238">DNA-binding</keyword>
<dbReference type="InterPro" id="IPR036388">
    <property type="entry name" value="WH-like_DNA-bd_sf"/>
</dbReference>
<dbReference type="Proteomes" id="UP000236745">
    <property type="component" value="Unassembled WGS sequence"/>
</dbReference>
<evidence type="ECO:0000259" key="5">
    <source>
        <dbReference type="PROSITE" id="PS50931"/>
    </source>
</evidence>
<dbReference type="EMBL" id="FNVQ01000004">
    <property type="protein sequence ID" value="SEG76186.1"/>
    <property type="molecule type" value="Genomic_DNA"/>
</dbReference>
<dbReference type="GO" id="GO:0000976">
    <property type="term" value="F:transcription cis-regulatory region binding"/>
    <property type="evidence" value="ECO:0007669"/>
    <property type="project" value="TreeGrafter"/>
</dbReference>
<evidence type="ECO:0000313" key="6">
    <source>
        <dbReference type="EMBL" id="SEG76186.1"/>
    </source>
</evidence>
<dbReference type="InterPro" id="IPR005119">
    <property type="entry name" value="LysR_subst-bd"/>
</dbReference>
<reference evidence="6 7" key="1">
    <citation type="submission" date="2016-10" db="EMBL/GenBank/DDBJ databases">
        <authorList>
            <person name="de Groot N.N."/>
        </authorList>
    </citation>
    <scope>NUCLEOTIDE SEQUENCE [LARGE SCALE GENOMIC DNA]</scope>
    <source>
        <strain evidence="6 7">DSM 22012</strain>
    </source>
</reference>
<name>A0A1H6CUV2_9GAMM</name>
<comment type="similarity">
    <text evidence="1">Belongs to the LysR transcriptional regulatory family.</text>
</comment>
<dbReference type="PROSITE" id="PS50931">
    <property type="entry name" value="HTH_LYSR"/>
    <property type="match status" value="1"/>
</dbReference>
<sequence>MNKRTITERDLRFLHTFCAAAEAGGFAAAEGRLHMTKATISRQIKEVEENLGVTLCSRGPQGFELTEAGKTALKYAKEALDALDRIVPQLDAMRGVISGKLRIGITDNLLGNPSAKISQALTRLKKEAPEVEFSLYTLTTHELVESLRTRRLDIIIKGIHPGQEIKSFNYTKLFGEKHFICYSPQDNCEVSEMSLVFREKHPFVEDAIANYGFKVGPVVSGMESVATLISTGLFAGILPEQYSAMLSSVFPLEQIPDTPEYNVNHFAVTNADYPLTPASEAFVKLLIEEHQGVE</sequence>
<dbReference type="AlphaFoldDB" id="A0A1H6CUV2"/>
<dbReference type="RefSeq" id="WP_104004523.1">
    <property type="nucleotide sequence ID" value="NZ_FNVQ01000004.1"/>
</dbReference>
<proteinExistence type="inferred from homology"/>
<protein>
    <submittedName>
        <fullName evidence="6">Transcriptional regulator, LysR family</fullName>
    </submittedName>
</protein>
<dbReference type="SUPFAM" id="SSF53850">
    <property type="entry name" value="Periplasmic binding protein-like II"/>
    <property type="match status" value="1"/>
</dbReference>
<dbReference type="PANTHER" id="PTHR30126">
    <property type="entry name" value="HTH-TYPE TRANSCRIPTIONAL REGULATOR"/>
    <property type="match status" value="1"/>
</dbReference>
<feature type="domain" description="HTH lysR-type" evidence="5">
    <location>
        <begin position="9"/>
        <end position="66"/>
    </location>
</feature>
<dbReference type="PANTHER" id="PTHR30126:SF98">
    <property type="entry name" value="HTH-TYPE TRANSCRIPTIONAL ACTIVATOR BAUR"/>
    <property type="match status" value="1"/>
</dbReference>
<dbReference type="Pfam" id="PF00126">
    <property type="entry name" value="HTH_1"/>
    <property type="match status" value="1"/>
</dbReference>
<evidence type="ECO:0000256" key="3">
    <source>
        <dbReference type="ARBA" id="ARBA00023125"/>
    </source>
</evidence>
<dbReference type="InterPro" id="IPR000847">
    <property type="entry name" value="LysR_HTH_N"/>
</dbReference>
<dbReference type="OrthoDB" id="8587655at2"/>
<organism evidence="6 7">
    <name type="scientific">Marinobacterium lutimaris</name>
    <dbReference type="NCBI Taxonomy" id="568106"/>
    <lineage>
        <taxon>Bacteria</taxon>
        <taxon>Pseudomonadati</taxon>
        <taxon>Pseudomonadota</taxon>
        <taxon>Gammaproteobacteria</taxon>
        <taxon>Oceanospirillales</taxon>
        <taxon>Oceanospirillaceae</taxon>
        <taxon>Marinobacterium</taxon>
    </lineage>
</organism>
<evidence type="ECO:0000256" key="4">
    <source>
        <dbReference type="ARBA" id="ARBA00023163"/>
    </source>
</evidence>
<evidence type="ECO:0000256" key="2">
    <source>
        <dbReference type="ARBA" id="ARBA00023015"/>
    </source>
</evidence>